<dbReference type="GO" id="GO:0003677">
    <property type="term" value="F:DNA binding"/>
    <property type="evidence" value="ECO:0007669"/>
    <property type="project" value="UniProtKB-KW"/>
</dbReference>
<organism evidence="2 3">
    <name type="scientific">Methylobacterium goesingense</name>
    <dbReference type="NCBI Taxonomy" id="243690"/>
    <lineage>
        <taxon>Bacteria</taxon>
        <taxon>Pseudomonadati</taxon>
        <taxon>Pseudomonadota</taxon>
        <taxon>Alphaproteobacteria</taxon>
        <taxon>Hyphomicrobiales</taxon>
        <taxon>Methylobacteriaceae</taxon>
        <taxon>Methylobacterium</taxon>
    </lineage>
</organism>
<dbReference type="Pfam" id="PF00196">
    <property type="entry name" value="GerE"/>
    <property type="match status" value="1"/>
</dbReference>
<evidence type="ECO:0000313" key="2">
    <source>
        <dbReference type="EMBL" id="MET3691057.1"/>
    </source>
</evidence>
<comment type="caution">
    <text evidence="2">The sequence shown here is derived from an EMBL/GenBank/DDBJ whole genome shotgun (WGS) entry which is preliminary data.</text>
</comment>
<name>A0ABV2L142_9HYPH</name>
<dbReference type="SUPFAM" id="SSF46894">
    <property type="entry name" value="C-terminal effector domain of the bipartite response regulators"/>
    <property type="match status" value="1"/>
</dbReference>
<feature type="domain" description="HTH luxR-type" evidence="1">
    <location>
        <begin position="304"/>
        <end position="361"/>
    </location>
</feature>
<evidence type="ECO:0000313" key="3">
    <source>
        <dbReference type="Proteomes" id="UP001549145"/>
    </source>
</evidence>
<dbReference type="SUPFAM" id="SSF55785">
    <property type="entry name" value="PYP-like sensor domain (PAS domain)"/>
    <property type="match status" value="1"/>
</dbReference>
<keyword evidence="2" id="KW-0238">DNA-binding</keyword>
<dbReference type="InterPro" id="IPR000792">
    <property type="entry name" value="Tscrpt_reg_LuxR_C"/>
</dbReference>
<keyword evidence="3" id="KW-1185">Reference proteome</keyword>
<dbReference type="Proteomes" id="UP001549145">
    <property type="component" value="Unassembled WGS sequence"/>
</dbReference>
<protein>
    <submittedName>
        <fullName evidence="2">DNA-binding CsgD family transcriptional regulator/PAS domain-containing protein</fullName>
    </submittedName>
</protein>
<dbReference type="PRINTS" id="PR00038">
    <property type="entry name" value="HTHLUXR"/>
</dbReference>
<reference evidence="2 3" key="1">
    <citation type="submission" date="2024-06" db="EMBL/GenBank/DDBJ databases">
        <title>Genomic Encyclopedia of Type Strains, Phase IV (KMG-IV): sequencing the most valuable type-strain genomes for metagenomic binning, comparative biology and taxonomic classification.</title>
        <authorList>
            <person name="Goeker M."/>
        </authorList>
    </citation>
    <scope>NUCLEOTIDE SEQUENCE [LARGE SCALE GENOMIC DNA]</scope>
    <source>
        <strain evidence="2 3">DSM 21331</strain>
    </source>
</reference>
<proteinExistence type="predicted"/>
<dbReference type="SMART" id="SM00421">
    <property type="entry name" value="HTH_LUXR"/>
    <property type="match status" value="1"/>
</dbReference>
<dbReference type="Gene3D" id="1.10.10.10">
    <property type="entry name" value="Winged helix-like DNA-binding domain superfamily/Winged helix DNA-binding domain"/>
    <property type="match status" value="1"/>
</dbReference>
<dbReference type="EMBL" id="JBEPMM010000001">
    <property type="protein sequence ID" value="MET3691057.1"/>
    <property type="molecule type" value="Genomic_DNA"/>
</dbReference>
<gene>
    <name evidence="2" type="ORF">ABID43_000576</name>
</gene>
<sequence>MSTELQSIIDLSYDAVLDPDLWPDVLDRVARAVGGRGAVLVSHDPARTARTTHSQALDAVGAEYGRTWWQRDTRIARARTLRLGPGSIVVDEHLFAPGETRSDPFFQDFFARHGLGNLGGYIASDFRSPHSLALSVPRALNRGAFDGAELERLRVLGPHVTRAFRMTAAFTATCARAHTLDTLIDGAGIGLIELDAGGQVRAVSAAAEGLIGRHLRVRIGRPPEPLNPKERPKLAALLAAFLGVPPGDGPRACFIQGAERTRPILVSGLPLRGAEVLGVDQGLLLLIQSPFAAIIASIAPKLVQLGLTQAEAQVAMLVGRGHSPRDAARQIEVSEHTVRSQLKAVYAKLGIGRQSELAVIVARLDTLL</sequence>
<evidence type="ECO:0000259" key="1">
    <source>
        <dbReference type="SMART" id="SM00421"/>
    </source>
</evidence>
<dbReference type="RefSeq" id="WP_238277990.1">
    <property type="nucleotide sequence ID" value="NZ_BPQL01000027.1"/>
</dbReference>
<dbReference type="InterPro" id="IPR016032">
    <property type="entry name" value="Sig_transdc_resp-reg_C-effctor"/>
</dbReference>
<dbReference type="InterPro" id="IPR036388">
    <property type="entry name" value="WH-like_DNA-bd_sf"/>
</dbReference>
<dbReference type="InterPro" id="IPR035965">
    <property type="entry name" value="PAS-like_dom_sf"/>
</dbReference>
<accession>A0ABV2L142</accession>